<dbReference type="Pfam" id="PF00919">
    <property type="entry name" value="UPF0004"/>
    <property type="match status" value="1"/>
</dbReference>
<dbReference type="InterPro" id="IPR023404">
    <property type="entry name" value="rSAM_horseshoe"/>
</dbReference>
<evidence type="ECO:0000256" key="1">
    <source>
        <dbReference type="ARBA" id="ARBA00001966"/>
    </source>
</evidence>
<evidence type="ECO:0000256" key="5">
    <source>
        <dbReference type="ARBA" id="ARBA00022723"/>
    </source>
</evidence>
<evidence type="ECO:0000259" key="10">
    <source>
        <dbReference type="PROSITE" id="PS51918"/>
    </source>
</evidence>
<dbReference type="AlphaFoldDB" id="A0A2M7AXU1"/>
<dbReference type="InterPro" id="IPR013848">
    <property type="entry name" value="Methylthiotransferase_N"/>
</dbReference>
<dbReference type="NCBIfam" id="TIGR00089">
    <property type="entry name" value="MiaB/RimO family radical SAM methylthiotransferase"/>
    <property type="match status" value="1"/>
</dbReference>
<keyword evidence="8" id="KW-0472">Membrane</keyword>
<reference evidence="12" key="1">
    <citation type="submission" date="2017-09" db="EMBL/GenBank/DDBJ databases">
        <title>Depth-based differentiation of microbial function through sediment-hosted aquifers and enrichment of novel symbionts in the deep terrestrial subsurface.</title>
        <authorList>
            <person name="Probst A.J."/>
            <person name="Ladd B."/>
            <person name="Jarett J.K."/>
            <person name="Geller-Mcgrath D.E."/>
            <person name="Sieber C.M.K."/>
            <person name="Emerson J.B."/>
            <person name="Anantharaman K."/>
            <person name="Thomas B.C."/>
            <person name="Malmstrom R."/>
            <person name="Stieglmeier M."/>
            <person name="Klingl A."/>
            <person name="Woyke T."/>
            <person name="Ryan C.M."/>
            <person name="Banfield J.F."/>
        </authorList>
    </citation>
    <scope>NUCLEOTIDE SEQUENCE [LARGE SCALE GENOMIC DNA]</scope>
</reference>
<sequence>MVSFFTPPDRRFFVAANNFLCYFIITMKYQIITFGCQMNESDSERLGQYLDSRGWSQARDVSEADLLFFNACSVRQSAVDRLYAKVKKIKSADKKARIILIGCILQKDKNKFTNLGVKIRRIEQLPINPASSHPELVSGSTKRATQILKRVQNDSAYYVPIMRGCNNWCSYCAVPLTKGRERCRPAREIINEIKTLVAARHQEIALLGQNVNSYFGSQGANNPQLVNSLTREPNNHITQIDFADLLKIINKIPGNFKIRFLTNHPKDMSDKLIRTIAQCDKVIKEIHLPFQSGDDSILKAMNRHYTKQHYLDLVKKIKLIIPGVKITTDIIVGFPNETETQFQETVDVVKKVGFFKAYISKYSPRQGTIASRLADNIPMAEKKRREQILRQII</sequence>
<dbReference type="Gene3D" id="3.40.50.12160">
    <property type="entry name" value="Methylthiotransferase, N-terminal domain"/>
    <property type="match status" value="1"/>
</dbReference>
<dbReference type="SFLD" id="SFLDG01082">
    <property type="entry name" value="B12-binding_domain_containing"/>
    <property type="match status" value="1"/>
</dbReference>
<dbReference type="InterPro" id="IPR005839">
    <property type="entry name" value="Methylthiotransferase"/>
</dbReference>
<dbReference type="SUPFAM" id="SSF102114">
    <property type="entry name" value="Radical SAM enzymes"/>
    <property type="match status" value="1"/>
</dbReference>
<protein>
    <submittedName>
        <fullName evidence="11">tRNA (N6-isopentenyl adenosine(37)-C2)-methylthiotransferase MiaB</fullName>
    </submittedName>
</protein>
<dbReference type="Proteomes" id="UP000228775">
    <property type="component" value="Unassembled WGS sequence"/>
</dbReference>
<dbReference type="GO" id="GO:0046872">
    <property type="term" value="F:metal ion binding"/>
    <property type="evidence" value="ECO:0007669"/>
    <property type="project" value="UniProtKB-KW"/>
</dbReference>
<dbReference type="Gene3D" id="3.80.30.20">
    <property type="entry name" value="tm_1862 like domain"/>
    <property type="match status" value="1"/>
</dbReference>
<dbReference type="InterPro" id="IPR007197">
    <property type="entry name" value="rSAM"/>
</dbReference>
<dbReference type="PROSITE" id="PS51918">
    <property type="entry name" value="RADICAL_SAM"/>
    <property type="match status" value="1"/>
</dbReference>
<dbReference type="EMBL" id="PEVY01000015">
    <property type="protein sequence ID" value="PIU75450.1"/>
    <property type="molecule type" value="Genomic_DNA"/>
</dbReference>
<dbReference type="InterPro" id="IPR020612">
    <property type="entry name" value="Methylthiotransferase_CS"/>
</dbReference>
<dbReference type="SFLD" id="SFLDG01061">
    <property type="entry name" value="methylthiotransferase"/>
    <property type="match status" value="1"/>
</dbReference>
<evidence type="ECO:0000256" key="4">
    <source>
        <dbReference type="ARBA" id="ARBA00022691"/>
    </source>
</evidence>
<evidence type="ECO:0000256" key="8">
    <source>
        <dbReference type="SAM" id="Phobius"/>
    </source>
</evidence>
<comment type="cofactor">
    <cofactor evidence="1">
        <name>[4Fe-4S] cluster</name>
        <dbReference type="ChEBI" id="CHEBI:49883"/>
    </cofactor>
</comment>
<dbReference type="PANTHER" id="PTHR43020">
    <property type="entry name" value="CDK5 REGULATORY SUBUNIT-ASSOCIATED PROTEIN 1"/>
    <property type="match status" value="1"/>
</dbReference>
<keyword evidence="3 11" id="KW-0808">Transferase</keyword>
<keyword evidence="7" id="KW-0411">Iron-sulfur</keyword>
<evidence type="ECO:0000313" key="12">
    <source>
        <dbReference type="Proteomes" id="UP000228775"/>
    </source>
</evidence>
<organism evidence="11 12">
    <name type="scientific">Candidatus Portnoybacteria bacterium CG06_land_8_20_14_3_00_39_12</name>
    <dbReference type="NCBI Taxonomy" id="1974809"/>
    <lineage>
        <taxon>Bacteria</taxon>
        <taxon>Candidatus Portnoyibacteriota</taxon>
    </lineage>
</organism>
<evidence type="ECO:0000313" key="11">
    <source>
        <dbReference type="EMBL" id="PIU75450.1"/>
    </source>
</evidence>
<proteinExistence type="predicted"/>
<evidence type="ECO:0000256" key="7">
    <source>
        <dbReference type="ARBA" id="ARBA00023014"/>
    </source>
</evidence>
<evidence type="ECO:0000256" key="3">
    <source>
        <dbReference type="ARBA" id="ARBA00022679"/>
    </source>
</evidence>
<dbReference type="PROSITE" id="PS01278">
    <property type="entry name" value="MTTASE_RADICAL"/>
    <property type="match status" value="1"/>
</dbReference>
<dbReference type="PROSITE" id="PS51449">
    <property type="entry name" value="MTTASE_N"/>
    <property type="match status" value="1"/>
</dbReference>
<evidence type="ECO:0000256" key="6">
    <source>
        <dbReference type="ARBA" id="ARBA00023004"/>
    </source>
</evidence>
<feature type="domain" description="MTTase N-terminal" evidence="9">
    <location>
        <begin position="27"/>
        <end position="142"/>
    </location>
</feature>
<keyword evidence="8" id="KW-1133">Transmembrane helix</keyword>
<keyword evidence="4" id="KW-0949">S-adenosyl-L-methionine</keyword>
<comment type="caution">
    <text evidence="11">The sequence shown here is derived from an EMBL/GenBank/DDBJ whole genome shotgun (WGS) entry which is preliminary data.</text>
</comment>
<evidence type="ECO:0000259" key="9">
    <source>
        <dbReference type="PROSITE" id="PS51449"/>
    </source>
</evidence>
<dbReference type="InterPro" id="IPR006638">
    <property type="entry name" value="Elp3/MiaA/NifB-like_rSAM"/>
</dbReference>
<keyword evidence="8" id="KW-0812">Transmembrane</keyword>
<dbReference type="CDD" id="cd01335">
    <property type="entry name" value="Radical_SAM"/>
    <property type="match status" value="1"/>
</dbReference>
<dbReference type="GO" id="GO:0005829">
    <property type="term" value="C:cytosol"/>
    <property type="evidence" value="ECO:0007669"/>
    <property type="project" value="TreeGrafter"/>
</dbReference>
<dbReference type="FunFam" id="3.80.30.20:FF:000001">
    <property type="entry name" value="tRNA-2-methylthio-N(6)-dimethylallyladenosine synthase 2"/>
    <property type="match status" value="1"/>
</dbReference>
<dbReference type="Pfam" id="PF04055">
    <property type="entry name" value="Radical_SAM"/>
    <property type="match status" value="1"/>
</dbReference>
<accession>A0A2M7AXU1</accession>
<keyword evidence="6" id="KW-0408">Iron</keyword>
<gene>
    <name evidence="11" type="ORF">COS76_00750</name>
</gene>
<dbReference type="SMART" id="SM00729">
    <property type="entry name" value="Elp3"/>
    <property type="match status" value="1"/>
</dbReference>
<keyword evidence="2" id="KW-0004">4Fe-4S</keyword>
<dbReference type="PANTHER" id="PTHR43020:SF2">
    <property type="entry name" value="MITOCHONDRIAL TRNA METHYLTHIOTRANSFERASE CDK5RAP1"/>
    <property type="match status" value="1"/>
</dbReference>
<name>A0A2M7AXU1_9BACT</name>
<feature type="transmembrane region" description="Helical" evidence="8">
    <location>
        <begin position="12"/>
        <end position="31"/>
    </location>
</feature>
<dbReference type="GO" id="GO:0035597">
    <property type="term" value="F:tRNA-2-methylthio-N(6)-dimethylallyladenosine(37) synthase activity"/>
    <property type="evidence" value="ECO:0007669"/>
    <property type="project" value="TreeGrafter"/>
</dbReference>
<dbReference type="InterPro" id="IPR038135">
    <property type="entry name" value="Methylthiotransferase_N_sf"/>
</dbReference>
<evidence type="ECO:0000256" key="2">
    <source>
        <dbReference type="ARBA" id="ARBA00022485"/>
    </source>
</evidence>
<keyword evidence="5" id="KW-0479">Metal-binding</keyword>
<dbReference type="GO" id="GO:0051539">
    <property type="term" value="F:4 iron, 4 sulfur cluster binding"/>
    <property type="evidence" value="ECO:0007669"/>
    <property type="project" value="UniProtKB-KW"/>
</dbReference>
<dbReference type="SFLD" id="SFLDS00029">
    <property type="entry name" value="Radical_SAM"/>
    <property type="match status" value="1"/>
</dbReference>
<dbReference type="InterPro" id="IPR058240">
    <property type="entry name" value="rSAM_sf"/>
</dbReference>
<feature type="domain" description="Radical SAM core" evidence="10">
    <location>
        <begin position="151"/>
        <end position="393"/>
    </location>
</feature>